<evidence type="ECO:0000256" key="7">
    <source>
        <dbReference type="ARBA" id="ARBA00023237"/>
    </source>
</evidence>
<keyword evidence="2 8" id="KW-0813">Transport</keyword>
<dbReference type="InterPro" id="IPR036942">
    <property type="entry name" value="Beta-barrel_TonB_sf"/>
</dbReference>
<name>A0ABV5ZM51_9BACT</name>
<evidence type="ECO:0000256" key="8">
    <source>
        <dbReference type="PROSITE-ProRule" id="PRU01360"/>
    </source>
</evidence>
<keyword evidence="4 8" id="KW-0812">Transmembrane</keyword>
<dbReference type="Pfam" id="PF07715">
    <property type="entry name" value="Plug"/>
    <property type="match status" value="1"/>
</dbReference>
<dbReference type="PANTHER" id="PTHR30069">
    <property type="entry name" value="TONB-DEPENDENT OUTER MEMBRANE RECEPTOR"/>
    <property type="match status" value="1"/>
</dbReference>
<organism evidence="11 12">
    <name type="scientific">Hallella seregens ATCC 51272</name>
    <dbReference type="NCBI Taxonomy" id="1336250"/>
    <lineage>
        <taxon>Bacteria</taxon>
        <taxon>Pseudomonadati</taxon>
        <taxon>Bacteroidota</taxon>
        <taxon>Bacteroidia</taxon>
        <taxon>Bacteroidales</taxon>
        <taxon>Prevotellaceae</taxon>
        <taxon>Hallella</taxon>
    </lineage>
</organism>
<gene>
    <name evidence="11" type="ORF">ACFFK8_05700</name>
</gene>
<evidence type="ECO:0000313" key="12">
    <source>
        <dbReference type="Proteomes" id="UP001589688"/>
    </source>
</evidence>
<evidence type="ECO:0000256" key="1">
    <source>
        <dbReference type="ARBA" id="ARBA00004571"/>
    </source>
</evidence>
<dbReference type="PROSITE" id="PS52016">
    <property type="entry name" value="TONB_DEPENDENT_REC_3"/>
    <property type="match status" value="1"/>
</dbReference>
<dbReference type="Proteomes" id="UP001589688">
    <property type="component" value="Unassembled WGS sequence"/>
</dbReference>
<dbReference type="InterPro" id="IPR012910">
    <property type="entry name" value="Plug_dom"/>
</dbReference>
<keyword evidence="6 8" id="KW-0472">Membrane</keyword>
<reference evidence="11 12" key="1">
    <citation type="submission" date="2024-09" db="EMBL/GenBank/DDBJ databases">
        <authorList>
            <person name="Sun Q."/>
            <person name="Mori K."/>
        </authorList>
    </citation>
    <scope>NUCLEOTIDE SEQUENCE [LARGE SCALE GENOMIC DNA]</scope>
    <source>
        <strain evidence="11 12">ATCC 51272</strain>
    </source>
</reference>
<dbReference type="SUPFAM" id="SSF56935">
    <property type="entry name" value="Porins"/>
    <property type="match status" value="1"/>
</dbReference>
<keyword evidence="3 8" id="KW-1134">Transmembrane beta strand</keyword>
<accession>A0ABV5ZM51</accession>
<dbReference type="Gene3D" id="2.40.170.20">
    <property type="entry name" value="TonB-dependent receptor, beta-barrel domain"/>
    <property type="match status" value="1"/>
</dbReference>
<evidence type="ECO:0000256" key="9">
    <source>
        <dbReference type="SAM" id="SignalP"/>
    </source>
</evidence>
<proteinExistence type="inferred from homology"/>
<evidence type="ECO:0000259" key="10">
    <source>
        <dbReference type="Pfam" id="PF07715"/>
    </source>
</evidence>
<evidence type="ECO:0000313" key="11">
    <source>
        <dbReference type="EMBL" id="MFB9897306.1"/>
    </source>
</evidence>
<keyword evidence="12" id="KW-1185">Reference proteome</keyword>
<comment type="subcellular location">
    <subcellularLocation>
        <location evidence="1 8">Cell outer membrane</location>
        <topology evidence="1 8">Multi-pass membrane protein</topology>
    </subcellularLocation>
</comment>
<keyword evidence="11" id="KW-0675">Receptor</keyword>
<comment type="caution">
    <text evidence="11">The sequence shown here is derived from an EMBL/GenBank/DDBJ whole genome shotgun (WGS) entry which is preliminary data.</text>
</comment>
<dbReference type="Gene3D" id="2.170.130.10">
    <property type="entry name" value="TonB-dependent receptor, plug domain"/>
    <property type="match status" value="1"/>
</dbReference>
<feature type="signal peptide" evidence="9">
    <location>
        <begin position="1"/>
        <end position="20"/>
    </location>
</feature>
<comment type="similarity">
    <text evidence="8">Belongs to the TonB-dependent receptor family.</text>
</comment>
<protein>
    <submittedName>
        <fullName evidence="11">TonB-dependent receptor</fullName>
    </submittedName>
</protein>
<dbReference type="PANTHER" id="PTHR30069:SF29">
    <property type="entry name" value="HEMOGLOBIN AND HEMOGLOBIN-HAPTOGLOBIN-BINDING PROTEIN 1-RELATED"/>
    <property type="match status" value="1"/>
</dbReference>
<dbReference type="RefSeq" id="WP_027952766.1">
    <property type="nucleotide sequence ID" value="NZ_JADU01000032.1"/>
</dbReference>
<evidence type="ECO:0000256" key="4">
    <source>
        <dbReference type="ARBA" id="ARBA00022692"/>
    </source>
</evidence>
<dbReference type="InterPro" id="IPR039426">
    <property type="entry name" value="TonB-dep_rcpt-like"/>
</dbReference>
<dbReference type="EMBL" id="JBHLZF010000002">
    <property type="protein sequence ID" value="MFB9897306.1"/>
    <property type="molecule type" value="Genomic_DNA"/>
</dbReference>
<feature type="domain" description="TonB-dependent receptor plug" evidence="10">
    <location>
        <begin position="44"/>
        <end position="131"/>
    </location>
</feature>
<evidence type="ECO:0000256" key="2">
    <source>
        <dbReference type="ARBA" id="ARBA00022448"/>
    </source>
</evidence>
<dbReference type="InterPro" id="IPR037066">
    <property type="entry name" value="Plug_dom_sf"/>
</dbReference>
<keyword evidence="7 8" id="KW-0998">Cell outer membrane</keyword>
<evidence type="ECO:0000256" key="6">
    <source>
        <dbReference type="ARBA" id="ARBA00023136"/>
    </source>
</evidence>
<keyword evidence="5 9" id="KW-0732">Signal</keyword>
<feature type="chain" id="PRO_5046437291" evidence="9">
    <location>
        <begin position="21"/>
        <end position="664"/>
    </location>
</feature>
<evidence type="ECO:0000256" key="3">
    <source>
        <dbReference type="ARBA" id="ARBA00022452"/>
    </source>
</evidence>
<sequence length="664" mass="73792">MRKRHFALLPLAVCPCGAAAQTDSISLDGVEVTAVAPGNSVASAVPRQQMGREEMLRLGVFGIEDALKHVAGIVVKDYGGAGGMKTVSVRGIGAKHTAVIYDGIALTDCQTGEIDLSRYSLANMQRLDLIIGDGDDIFVPARNMAAASTLQMDTDWGMPTAAAPTLRAGLTTGSWGMVESSFYWRKQLGRRWKLCAQGDWLHAKNDYPFTLTNVNLVTRERRQNSRLGSGRGELNVQWLPAVGQQLRAKVYYNDHGRRLPGIVHLYTQDNDERLKERNAFAQVQYTGRLSASWLLKAAGKANWNASIYDVGIASGGIKSERYWQREYYVTTSWLYVPTQWLSADYAIDYQFNNLNSTLSTPTSTVGGAVRVHPYRHSILQSLAVKVATGRLTATGRLLWSNYLNGVGQGTPAADAHRWSPSLAVSWQLLPARALYVRAFWKSIFRVPTFNELYYYHIGSTDLSPERTSQWNLGLTGRLPVGPATLQFTADGYVASVSDKIVAIPFNMFVWRMMNMARVAIRGLDLTAAASWHPSARHQLELTANYSLQHVLNHTRRASPYYNNQIAYVPRQTFATTLGWQNPWVNVSATLSGMDGRWATNEHADGTRMAGFATLDLSAYRVFPIRRGSLTLRCALLNLLDKQYDIVAHYPMPGRSWRLSAGWTL</sequence>
<evidence type="ECO:0000256" key="5">
    <source>
        <dbReference type="ARBA" id="ARBA00022729"/>
    </source>
</evidence>